<dbReference type="Pfam" id="PF00440">
    <property type="entry name" value="TetR_N"/>
    <property type="match status" value="1"/>
</dbReference>
<accession>A0A3A3FK68</accession>
<keyword evidence="1" id="KW-0805">Transcription regulation</keyword>
<proteinExistence type="predicted"/>
<evidence type="ECO:0000256" key="4">
    <source>
        <dbReference type="PROSITE-ProRule" id="PRU00335"/>
    </source>
</evidence>
<dbReference type="PROSITE" id="PS50977">
    <property type="entry name" value="HTH_TETR_2"/>
    <property type="match status" value="1"/>
</dbReference>
<evidence type="ECO:0000256" key="3">
    <source>
        <dbReference type="ARBA" id="ARBA00023163"/>
    </source>
</evidence>
<dbReference type="InterPro" id="IPR036271">
    <property type="entry name" value="Tet_transcr_reg_TetR-rel_C_sf"/>
</dbReference>
<dbReference type="SUPFAM" id="SSF48498">
    <property type="entry name" value="Tetracyclin repressor-like, C-terminal domain"/>
    <property type="match status" value="1"/>
</dbReference>
<name>A0A3A3FK68_9BURK</name>
<keyword evidence="2 4" id="KW-0238">DNA-binding</keyword>
<dbReference type="InterPro" id="IPR009057">
    <property type="entry name" value="Homeodomain-like_sf"/>
</dbReference>
<sequence length="222" mass="24704">MRSAEKRSVPNMRKSERTRAALVQCALQMVCREGFNSVSIGALADSARMSKSGVFARFGSHDELLLDVLRLHHRIFTEQVVVASLQKRQGLPRLQAMFALWAECSAADSGIGKLYLKAAVEFECGAGPVPAELKQLISAWQDTLIREVCRAVDAGDLAASVEPEQFVFELSGIIYAIYGQTCFMRRSDAVNRGLQAFERLVAYSRARMELQKENQSEWVAVE</sequence>
<comment type="caution">
    <text evidence="6">The sequence shown here is derived from an EMBL/GenBank/DDBJ whole genome shotgun (WGS) entry which is preliminary data.</text>
</comment>
<dbReference type="InterPro" id="IPR011075">
    <property type="entry name" value="TetR_C"/>
</dbReference>
<evidence type="ECO:0000256" key="2">
    <source>
        <dbReference type="ARBA" id="ARBA00023125"/>
    </source>
</evidence>
<dbReference type="Gene3D" id="1.10.10.60">
    <property type="entry name" value="Homeodomain-like"/>
    <property type="match status" value="1"/>
</dbReference>
<dbReference type="OrthoDB" id="326421at2"/>
<dbReference type="PANTHER" id="PTHR47506:SF6">
    <property type="entry name" value="HTH-TYPE TRANSCRIPTIONAL REPRESSOR NEMR"/>
    <property type="match status" value="1"/>
</dbReference>
<dbReference type="EMBL" id="QYUO01000003">
    <property type="protein sequence ID" value="RJF91735.1"/>
    <property type="molecule type" value="Genomic_DNA"/>
</dbReference>
<evidence type="ECO:0000313" key="6">
    <source>
        <dbReference type="EMBL" id="RJF91735.1"/>
    </source>
</evidence>
<evidence type="ECO:0000256" key="1">
    <source>
        <dbReference type="ARBA" id="ARBA00023015"/>
    </source>
</evidence>
<dbReference type="SUPFAM" id="SSF46689">
    <property type="entry name" value="Homeodomain-like"/>
    <property type="match status" value="1"/>
</dbReference>
<dbReference type="AlphaFoldDB" id="A0A3A3FK68"/>
<evidence type="ECO:0000259" key="5">
    <source>
        <dbReference type="PROSITE" id="PS50977"/>
    </source>
</evidence>
<feature type="DNA-binding region" description="H-T-H motif" evidence="4">
    <location>
        <begin position="39"/>
        <end position="58"/>
    </location>
</feature>
<dbReference type="GO" id="GO:0003677">
    <property type="term" value="F:DNA binding"/>
    <property type="evidence" value="ECO:0007669"/>
    <property type="project" value="UniProtKB-UniRule"/>
</dbReference>
<dbReference type="Pfam" id="PF16925">
    <property type="entry name" value="TetR_C_13"/>
    <property type="match status" value="1"/>
</dbReference>
<dbReference type="RefSeq" id="WP_119771633.1">
    <property type="nucleotide sequence ID" value="NZ_QYUO01000003.1"/>
</dbReference>
<gene>
    <name evidence="6" type="ORF">D3871_23875</name>
</gene>
<organism evidence="6 7">
    <name type="scientific">Noviherbaspirillum saxi</name>
    <dbReference type="NCBI Taxonomy" id="2320863"/>
    <lineage>
        <taxon>Bacteria</taxon>
        <taxon>Pseudomonadati</taxon>
        <taxon>Pseudomonadota</taxon>
        <taxon>Betaproteobacteria</taxon>
        <taxon>Burkholderiales</taxon>
        <taxon>Oxalobacteraceae</taxon>
        <taxon>Noviherbaspirillum</taxon>
    </lineage>
</organism>
<dbReference type="InterPro" id="IPR001647">
    <property type="entry name" value="HTH_TetR"/>
</dbReference>
<dbReference type="Proteomes" id="UP000265955">
    <property type="component" value="Unassembled WGS sequence"/>
</dbReference>
<keyword evidence="3" id="KW-0804">Transcription</keyword>
<protein>
    <submittedName>
        <fullName evidence="6">TetR/AcrR family transcriptional regulator</fullName>
    </submittedName>
</protein>
<dbReference type="PANTHER" id="PTHR47506">
    <property type="entry name" value="TRANSCRIPTIONAL REGULATORY PROTEIN"/>
    <property type="match status" value="1"/>
</dbReference>
<feature type="domain" description="HTH tetR-type" evidence="5">
    <location>
        <begin position="16"/>
        <end position="76"/>
    </location>
</feature>
<keyword evidence="7" id="KW-1185">Reference proteome</keyword>
<evidence type="ECO:0000313" key="7">
    <source>
        <dbReference type="Proteomes" id="UP000265955"/>
    </source>
</evidence>
<reference evidence="7" key="1">
    <citation type="submission" date="2018-09" db="EMBL/GenBank/DDBJ databases">
        <authorList>
            <person name="Zhu H."/>
        </authorList>
    </citation>
    <scope>NUCLEOTIDE SEQUENCE [LARGE SCALE GENOMIC DNA]</scope>
    <source>
        <strain evidence="7">K1R23-30</strain>
    </source>
</reference>
<dbReference type="Gene3D" id="1.10.357.10">
    <property type="entry name" value="Tetracycline Repressor, domain 2"/>
    <property type="match status" value="1"/>
</dbReference>